<dbReference type="Gramene" id="HORVU.MOREX.r3.7HG0725970.1">
    <property type="protein sequence ID" value="HORVU.MOREX.r3.7HG0725970.1"/>
    <property type="gene ID" value="HORVU.MOREX.r3.7HG0725970"/>
</dbReference>
<name>A0A8I7BJR1_HORVV</name>
<dbReference type="Proteomes" id="UP000011116">
    <property type="component" value="Chromosome 7H"/>
</dbReference>
<dbReference type="PROSITE" id="PS51999">
    <property type="entry name" value="ZF_GRF"/>
    <property type="match status" value="1"/>
</dbReference>
<sequence>MSSFSVGSAASRERGIRRRGAAARSPVAYREQPMDYEPAIYCRRCGRKAPRWISWSEANPGRRYYACVEAQHGFVQWHDGPTSAFLRVLLGDLRDRVWMLENEATAMCKDEDAGAGICVEAQKRNEQTSSTGYSLARKGLMLVCAIVIFMSGLVLGMLLS</sequence>
<reference evidence="7" key="2">
    <citation type="submission" date="2020-10" db="EMBL/GenBank/DDBJ databases">
        <authorList>
            <person name="Scholz U."/>
            <person name="Mascher M."/>
            <person name="Fiebig A."/>
        </authorList>
    </citation>
    <scope>NUCLEOTIDE SEQUENCE [LARGE SCALE GENOMIC DNA]</scope>
    <source>
        <strain evidence="7">cv. Morex</strain>
    </source>
</reference>
<evidence type="ECO:0000256" key="2">
    <source>
        <dbReference type="ARBA" id="ARBA00022771"/>
    </source>
</evidence>
<protein>
    <recommendedName>
        <fullName evidence="6">GRF-type domain-containing protein</fullName>
    </recommendedName>
</protein>
<organism evidence="7 8">
    <name type="scientific">Hordeum vulgare subsp. vulgare</name>
    <name type="common">Domesticated barley</name>
    <dbReference type="NCBI Taxonomy" id="112509"/>
    <lineage>
        <taxon>Eukaryota</taxon>
        <taxon>Viridiplantae</taxon>
        <taxon>Streptophyta</taxon>
        <taxon>Embryophyta</taxon>
        <taxon>Tracheophyta</taxon>
        <taxon>Spermatophyta</taxon>
        <taxon>Magnoliopsida</taxon>
        <taxon>Liliopsida</taxon>
        <taxon>Poales</taxon>
        <taxon>Poaceae</taxon>
        <taxon>BOP clade</taxon>
        <taxon>Pooideae</taxon>
        <taxon>Triticodae</taxon>
        <taxon>Triticeae</taxon>
        <taxon>Hordeinae</taxon>
        <taxon>Hordeum</taxon>
    </lineage>
</organism>
<feature type="transmembrane region" description="Helical" evidence="5">
    <location>
        <begin position="139"/>
        <end position="159"/>
    </location>
</feature>
<evidence type="ECO:0000313" key="8">
    <source>
        <dbReference type="Proteomes" id="UP000011116"/>
    </source>
</evidence>
<reference evidence="8" key="1">
    <citation type="journal article" date="2012" name="Nature">
        <title>A physical, genetic and functional sequence assembly of the barley genome.</title>
        <authorList>
            <consortium name="The International Barley Genome Sequencing Consortium"/>
            <person name="Mayer K.F."/>
            <person name="Waugh R."/>
            <person name="Brown J.W."/>
            <person name="Schulman A."/>
            <person name="Langridge P."/>
            <person name="Platzer M."/>
            <person name="Fincher G.B."/>
            <person name="Muehlbauer G.J."/>
            <person name="Sato K."/>
            <person name="Close T.J."/>
            <person name="Wise R.P."/>
            <person name="Stein N."/>
        </authorList>
    </citation>
    <scope>NUCLEOTIDE SEQUENCE [LARGE SCALE GENOMIC DNA]</scope>
    <source>
        <strain evidence="8">cv. Morex</strain>
    </source>
</reference>
<dbReference type="Gramene" id="HORVU.MOREX.r2.7HG0602070.1">
    <property type="protein sequence ID" value="HORVU.MOREX.r2.7HG0602070.1"/>
    <property type="gene ID" value="HORVU.MOREX.r2.7HG0602070"/>
</dbReference>
<keyword evidence="5" id="KW-0812">Transmembrane</keyword>
<proteinExistence type="predicted"/>
<keyword evidence="1" id="KW-0479">Metal-binding</keyword>
<dbReference type="AlphaFoldDB" id="A0A8I7BJR1"/>
<dbReference type="PANTHER" id="PTHR33248">
    <property type="entry name" value="ZINC ION-BINDING PROTEIN"/>
    <property type="match status" value="1"/>
</dbReference>
<dbReference type="GO" id="GO:0008270">
    <property type="term" value="F:zinc ion binding"/>
    <property type="evidence" value="ECO:0007669"/>
    <property type="project" value="UniProtKB-KW"/>
</dbReference>
<evidence type="ECO:0000256" key="5">
    <source>
        <dbReference type="SAM" id="Phobius"/>
    </source>
</evidence>
<evidence type="ECO:0000256" key="4">
    <source>
        <dbReference type="PROSITE-ProRule" id="PRU01343"/>
    </source>
</evidence>
<evidence type="ECO:0000313" key="7">
    <source>
        <dbReference type="EnsemblPlants" id="HORVU.MOREX.r3.7HG0725970.1"/>
    </source>
</evidence>
<evidence type="ECO:0000256" key="1">
    <source>
        <dbReference type="ARBA" id="ARBA00022723"/>
    </source>
</evidence>
<keyword evidence="5" id="KW-0472">Membrane</keyword>
<accession>A0A8I7BJR1</accession>
<dbReference type="KEGG" id="hvg:123407252"/>
<keyword evidence="8" id="KW-1185">Reference proteome</keyword>
<keyword evidence="2 4" id="KW-0863">Zinc-finger</keyword>
<evidence type="ECO:0000256" key="3">
    <source>
        <dbReference type="ARBA" id="ARBA00022833"/>
    </source>
</evidence>
<evidence type="ECO:0000259" key="6">
    <source>
        <dbReference type="PROSITE" id="PS51999"/>
    </source>
</evidence>
<gene>
    <name evidence="7" type="primary">LOC123407252</name>
</gene>
<keyword evidence="3" id="KW-0862">Zinc</keyword>
<dbReference type="RefSeq" id="XP_044956282.1">
    <property type="nucleotide sequence ID" value="XM_045100347.1"/>
</dbReference>
<dbReference type="OrthoDB" id="595554at2759"/>
<dbReference type="GeneID" id="123407252"/>
<reference evidence="7" key="3">
    <citation type="submission" date="2022-01" db="UniProtKB">
        <authorList>
            <consortium name="EnsemblPlants"/>
        </authorList>
    </citation>
    <scope>IDENTIFICATION</scope>
    <source>
        <strain evidence="7">subsp. vulgare</strain>
    </source>
</reference>
<dbReference type="SMR" id="A0A8I7BJR1"/>
<feature type="domain" description="GRF-type" evidence="6">
    <location>
        <begin position="42"/>
        <end position="81"/>
    </location>
</feature>
<dbReference type="EnsemblPlants" id="HORVU.MOREX.r3.7HG0725970.1">
    <property type="protein sequence ID" value="HORVU.MOREX.r3.7HG0725970.1"/>
    <property type="gene ID" value="HORVU.MOREX.r3.7HG0725970"/>
</dbReference>
<dbReference type="InterPro" id="IPR010666">
    <property type="entry name" value="Znf_GRF"/>
</dbReference>
<keyword evidence="5" id="KW-1133">Transmembrane helix</keyword>